<evidence type="ECO:0000256" key="1">
    <source>
        <dbReference type="SAM" id="MobiDB-lite"/>
    </source>
</evidence>
<dbReference type="Proteomes" id="UP001153620">
    <property type="component" value="Chromosome 2"/>
</dbReference>
<name>A0A9N9RU40_9DIPT</name>
<feature type="region of interest" description="Disordered" evidence="1">
    <location>
        <begin position="1"/>
        <end position="138"/>
    </location>
</feature>
<gene>
    <name evidence="2" type="ORF">CHIRRI_LOCUS6408</name>
</gene>
<dbReference type="AlphaFoldDB" id="A0A9N9RU40"/>
<feature type="compositionally biased region" description="Basic and acidic residues" evidence="1">
    <location>
        <begin position="123"/>
        <end position="138"/>
    </location>
</feature>
<evidence type="ECO:0000313" key="3">
    <source>
        <dbReference type="Proteomes" id="UP001153620"/>
    </source>
</evidence>
<evidence type="ECO:0000313" key="2">
    <source>
        <dbReference type="EMBL" id="CAG9803508.1"/>
    </source>
</evidence>
<dbReference type="EMBL" id="OU895878">
    <property type="protein sequence ID" value="CAG9803508.1"/>
    <property type="molecule type" value="Genomic_DNA"/>
</dbReference>
<proteinExistence type="predicted"/>
<reference evidence="2" key="1">
    <citation type="submission" date="2022-01" db="EMBL/GenBank/DDBJ databases">
        <authorList>
            <person name="King R."/>
        </authorList>
    </citation>
    <scope>NUCLEOTIDE SEQUENCE</scope>
</reference>
<sequence>MGENSDCGNLPESNDENPDKPRRPRRKLSNEDKTIPPPVTSTEVKKEPNPSGHRHALHNNNKTSDENVNDKYREADKKEKHVIIGKRSKNPNPSPGTSNLNKSTLLQGDSQSSANSEISIANDQKKKYENDENKSMDT</sequence>
<keyword evidence="3" id="KW-1185">Reference proteome</keyword>
<feature type="compositionally biased region" description="Basic and acidic residues" evidence="1">
    <location>
        <begin position="63"/>
        <end position="82"/>
    </location>
</feature>
<reference evidence="2" key="2">
    <citation type="submission" date="2022-10" db="EMBL/GenBank/DDBJ databases">
        <authorList>
            <consortium name="ENA_rothamsted_submissions"/>
            <consortium name="culmorum"/>
            <person name="King R."/>
        </authorList>
    </citation>
    <scope>NUCLEOTIDE SEQUENCE</scope>
</reference>
<feature type="compositionally biased region" description="Polar residues" evidence="1">
    <location>
        <begin position="95"/>
        <end position="122"/>
    </location>
</feature>
<protein>
    <submittedName>
        <fullName evidence="2">Uncharacterized protein</fullName>
    </submittedName>
</protein>
<accession>A0A9N9RU40</accession>
<organism evidence="2 3">
    <name type="scientific">Chironomus riparius</name>
    <dbReference type="NCBI Taxonomy" id="315576"/>
    <lineage>
        <taxon>Eukaryota</taxon>
        <taxon>Metazoa</taxon>
        <taxon>Ecdysozoa</taxon>
        <taxon>Arthropoda</taxon>
        <taxon>Hexapoda</taxon>
        <taxon>Insecta</taxon>
        <taxon>Pterygota</taxon>
        <taxon>Neoptera</taxon>
        <taxon>Endopterygota</taxon>
        <taxon>Diptera</taxon>
        <taxon>Nematocera</taxon>
        <taxon>Chironomoidea</taxon>
        <taxon>Chironomidae</taxon>
        <taxon>Chironominae</taxon>
        <taxon>Chironomus</taxon>
    </lineage>
</organism>